<organism evidence="1 2">
    <name type="scientific">Coprinellus micaceus</name>
    <name type="common">Glistening ink-cap mushroom</name>
    <name type="synonym">Coprinus micaceus</name>
    <dbReference type="NCBI Taxonomy" id="71717"/>
    <lineage>
        <taxon>Eukaryota</taxon>
        <taxon>Fungi</taxon>
        <taxon>Dikarya</taxon>
        <taxon>Basidiomycota</taxon>
        <taxon>Agaricomycotina</taxon>
        <taxon>Agaricomycetes</taxon>
        <taxon>Agaricomycetidae</taxon>
        <taxon>Agaricales</taxon>
        <taxon>Agaricineae</taxon>
        <taxon>Psathyrellaceae</taxon>
        <taxon>Coprinellus</taxon>
    </lineage>
</organism>
<name>A0A4Y7SS30_COPMI</name>
<evidence type="ECO:0000313" key="2">
    <source>
        <dbReference type="Proteomes" id="UP000298030"/>
    </source>
</evidence>
<dbReference type="EMBL" id="QPFP01000064">
    <property type="protein sequence ID" value="TEB24665.1"/>
    <property type="molecule type" value="Genomic_DNA"/>
</dbReference>
<proteinExistence type="predicted"/>
<reference evidence="1 2" key="1">
    <citation type="journal article" date="2019" name="Nat. Ecol. Evol.">
        <title>Megaphylogeny resolves global patterns of mushroom evolution.</title>
        <authorList>
            <person name="Varga T."/>
            <person name="Krizsan K."/>
            <person name="Foldi C."/>
            <person name="Dima B."/>
            <person name="Sanchez-Garcia M."/>
            <person name="Sanchez-Ramirez S."/>
            <person name="Szollosi G.J."/>
            <person name="Szarkandi J.G."/>
            <person name="Papp V."/>
            <person name="Albert L."/>
            <person name="Andreopoulos W."/>
            <person name="Angelini C."/>
            <person name="Antonin V."/>
            <person name="Barry K.W."/>
            <person name="Bougher N.L."/>
            <person name="Buchanan P."/>
            <person name="Buyck B."/>
            <person name="Bense V."/>
            <person name="Catcheside P."/>
            <person name="Chovatia M."/>
            <person name="Cooper J."/>
            <person name="Damon W."/>
            <person name="Desjardin D."/>
            <person name="Finy P."/>
            <person name="Geml J."/>
            <person name="Haridas S."/>
            <person name="Hughes K."/>
            <person name="Justo A."/>
            <person name="Karasinski D."/>
            <person name="Kautmanova I."/>
            <person name="Kiss B."/>
            <person name="Kocsube S."/>
            <person name="Kotiranta H."/>
            <person name="LaButti K.M."/>
            <person name="Lechner B.E."/>
            <person name="Liimatainen K."/>
            <person name="Lipzen A."/>
            <person name="Lukacs Z."/>
            <person name="Mihaltcheva S."/>
            <person name="Morgado L.N."/>
            <person name="Niskanen T."/>
            <person name="Noordeloos M.E."/>
            <person name="Ohm R.A."/>
            <person name="Ortiz-Santana B."/>
            <person name="Ovrebo C."/>
            <person name="Racz N."/>
            <person name="Riley R."/>
            <person name="Savchenko A."/>
            <person name="Shiryaev A."/>
            <person name="Soop K."/>
            <person name="Spirin V."/>
            <person name="Szebenyi C."/>
            <person name="Tomsovsky M."/>
            <person name="Tulloss R.E."/>
            <person name="Uehling J."/>
            <person name="Grigoriev I.V."/>
            <person name="Vagvolgyi C."/>
            <person name="Papp T."/>
            <person name="Martin F.M."/>
            <person name="Miettinen O."/>
            <person name="Hibbett D.S."/>
            <person name="Nagy L.G."/>
        </authorList>
    </citation>
    <scope>NUCLEOTIDE SEQUENCE [LARGE SCALE GENOMIC DNA]</scope>
    <source>
        <strain evidence="1 2">FP101781</strain>
    </source>
</reference>
<accession>A0A4Y7SS30</accession>
<comment type="caution">
    <text evidence="1">The sequence shown here is derived from an EMBL/GenBank/DDBJ whole genome shotgun (WGS) entry which is preliminary data.</text>
</comment>
<protein>
    <submittedName>
        <fullName evidence="1">Uncharacterized protein</fullName>
    </submittedName>
</protein>
<dbReference type="AlphaFoldDB" id="A0A4Y7SS30"/>
<sequence>MQHMNARPSHDAMIDPMKSSNTFLPHPMTPITPPTCRPFPPSHSTTAPIASLTGSVRGSPHHSIPRLRFLPSSASRIDAWLLPSTLPRHPPSFRYRQSCWGGPRSCSCYVCACHTTRSCSSHHVALISVITVGYPRPHHL</sequence>
<gene>
    <name evidence="1" type="ORF">FA13DRAFT_1292766</name>
</gene>
<evidence type="ECO:0000313" key="1">
    <source>
        <dbReference type="EMBL" id="TEB24665.1"/>
    </source>
</evidence>
<keyword evidence="2" id="KW-1185">Reference proteome</keyword>
<dbReference type="Proteomes" id="UP000298030">
    <property type="component" value="Unassembled WGS sequence"/>
</dbReference>